<dbReference type="GO" id="GO:0005737">
    <property type="term" value="C:cytoplasm"/>
    <property type="evidence" value="ECO:0007669"/>
    <property type="project" value="TreeGrafter"/>
</dbReference>
<dbReference type="AlphaFoldDB" id="G5GGT0"/>
<name>G5GGT0_9FIRM</name>
<gene>
    <name evidence="7" type="ORF">HMPREF9333_00770</name>
</gene>
<dbReference type="EMBL" id="ACZL01000014">
    <property type="protein sequence ID" value="EHI55988.1"/>
    <property type="molecule type" value="Genomic_DNA"/>
</dbReference>
<dbReference type="InterPro" id="IPR019307">
    <property type="entry name" value="RNA-bd_AU-1/RNase_E/G"/>
</dbReference>
<dbReference type="GO" id="GO:0003723">
    <property type="term" value="F:RNA binding"/>
    <property type="evidence" value="ECO:0007669"/>
    <property type="project" value="UniProtKB-KW"/>
</dbReference>
<dbReference type="STRING" id="679200.HMPREF9333_00770"/>
<evidence type="ECO:0000256" key="4">
    <source>
        <dbReference type="ARBA" id="ARBA00022842"/>
    </source>
</evidence>
<keyword evidence="8" id="KW-1185">Reference proteome</keyword>
<evidence type="ECO:0000256" key="1">
    <source>
        <dbReference type="ARBA" id="ARBA00001946"/>
    </source>
</evidence>
<dbReference type="InterPro" id="IPR012340">
    <property type="entry name" value="NA-bd_OB-fold"/>
</dbReference>
<dbReference type="eggNOG" id="COG1530">
    <property type="taxonomic scope" value="Bacteria"/>
</dbReference>
<evidence type="ECO:0000313" key="7">
    <source>
        <dbReference type="EMBL" id="EHI55988.1"/>
    </source>
</evidence>
<dbReference type="PATRIC" id="fig|679200.3.peg.812"/>
<evidence type="ECO:0000256" key="3">
    <source>
        <dbReference type="ARBA" id="ARBA00022801"/>
    </source>
</evidence>
<dbReference type="GO" id="GO:0016787">
    <property type="term" value="F:hydrolase activity"/>
    <property type="evidence" value="ECO:0007669"/>
    <property type="project" value="UniProtKB-KW"/>
</dbReference>
<dbReference type="GO" id="GO:0046872">
    <property type="term" value="F:metal ion binding"/>
    <property type="evidence" value="ECO:0007669"/>
    <property type="project" value="UniProtKB-KW"/>
</dbReference>
<dbReference type="RefSeq" id="WP_005539964.1">
    <property type="nucleotide sequence ID" value="NZ_JH378830.1"/>
</dbReference>
<comment type="cofactor">
    <cofactor evidence="1">
        <name>Mg(2+)</name>
        <dbReference type="ChEBI" id="CHEBI:18420"/>
    </cofactor>
</comment>
<dbReference type="Gene3D" id="2.40.50.140">
    <property type="entry name" value="Nucleic acid-binding proteins"/>
    <property type="match status" value="1"/>
</dbReference>
<proteinExistence type="predicted"/>
<dbReference type="Pfam" id="PF10150">
    <property type="entry name" value="RNase_E_G"/>
    <property type="match status" value="1"/>
</dbReference>
<keyword evidence="4" id="KW-0460">Magnesium</keyword>
<sequence>MERISHKIIITRYNKKIISIVYVNGKAYDIDTHILGEPLLNSIHVAKVKNITPNIDAAFLDICVQKDNRGRNMKCFYSLNDNKSHLYLDKMPHSNLKEGDDILVQVIKESAKSKVPITSSHISLSGIYAVVSIGRGRIHFSSKIKDGEWKQEMSEALKEYLDADIDILLRTNAYNVDKALIINDIKTYKEKLGDIFEKAAYRTSPSFLYSSDKSYISMVKKYLNSGLMEILTDIEPIYNEIRQFVEYHDSSYLPRIRFYNDLLQPLSKLYSIETLLSEVLTKKVWLKSGAYIVIEYTEGLTVIDVNTGKRSNKGSANENAKRTNIEAAIEIARQLRLRNISGIVVVDFIDMNTKQDQDELFCIISDELKKDPLKAVAVDITALNLVEITRQKIKKPLYEQFMLDI</sequence>
<dbReference type="HOGENOM" id="CLU_003468_5_3_9"/>
<organism evidence="7 8">
    <name type="scientific">Johnsonella ignava ATCC 51276</name>
    <dbReference type="NCBI Taxonomy" id="679200"/>
    <lineage>
        <taxon>Bacteria</taxon>
        <taxon>Bacillati</taxon>
        <taxon>Bacillota</taxon>
        <taxon>Clostridia</taxon>
        <taxon>Lachnospirales</taxon>
        <taxon>Lachnospiraceae</taxon>
        <taxon>Johnsonella</taxon>
    </lineage>
</organism>
<evidence type="ECO:0000259" key="6">
    <source>
        <dbReference type="Pfam" id="PF10150"/>
    </source>
</evidence>
<keyword evidence="3" id="KW-0378">Hydrolase</keyword>
<dbReference type="InterPro" id="IPR004659">
    <property type="entry name" value="RNase_E/G"/>
</dbReference>
<keyword evidence="2" id="KW-0479">Metal-binding</keyword>
<comment type="caution">
    <text evidence="7">The sequence shown here is derived from an EMBL/GenBank/DDBJ whole genome shotgun (WGS) entry which is preliminary data.</text>
</comment>
<protein>
    <recommendedName>
        <fullName evidence="6">RNA-binding protein AU-1/Ribonuclease E/G domain-containing protein</fullName>
    </recommendedName>
</protein>
<dbReference type="PANTHER" id="PTHR30001:SF0">
    <property type="entry name" value="RIBONUCLEASE G"/>
    <property type="match status" value="1"/>
</dbReference>
<feature type="domain" description="RNA-binding protein AU-1/Ribonuclease E/G" evidence="6">
    <location>
        <begin position="123"/>
        <end position="392"/>
    </location>
</feature>
<evidence type="ECO:0000256" key="2">
    <source>
        <dbReference type="ARBA" id="ARBA00022723"/>
    </source>
</evidence>
<accession>G5GGT0</accession>
<keyword evidence="5" id="KW-0694">RNA-binding</keyword>
<evidence type="ECO:0000256" key="5">
    <source>
        <dbReference type="ARBA" id="ARBA00022884"/>
    </source>
</evidence>
<dbReference type="GO" id="GO:0006364">
    <property type="term" value="P:rRNA processing"/>
    <property type="evidence" value="ECO:0007669"/>
    <property type="project" value="TreeGrafter"/>
</dbReference>
<dbReference type="Proteomes" id="UP000003011">
    <property type="component" value="Unassembled WGS sequence"/>
</dbReference>
<dbReference type="PANTHER" id="PTHR30001">
    <property type="entry name" value="RIBONUCLEASE"/>
    <property type="match status" value="1"/>
</dbReference>
<reference evidence="7 8" key="1">
    <citation type="submission" date="2011-08" db="EMBL/GenBank/DDBJ databases">
        <title>The Genome Sequence of Johnsonella ignava ATCC 51276.</title>
        <authorList>
            <consortium name="The Broad Institute Genome Sequencing Platform"/>
            <person name="Earl A."/>
            <person name="Ward D."/>
            <person name="Feldgarden M."/>
            <person name="Gevers D."/>
            <person name="Izard J."/>
            <person name="Blanton J.M."/>
            <person name="Baranova O.V."/>
            <person name="Dewhirst F.E."/>
            <person name="Young S.K."/>
            <person name="Zeng Q."/>
            <person name="Gargeya S."/>
            <person name="Fitzgerald M."/>
            <person name="Haas B."/>
            <person name="Abouelleil A."/>
            <person name="Alvarado L."/>
            <person name="Arachchi H.M."/>
            <person name="Berlin A."/>
            <person name="Brown A."/>
            <person name="Chapman S.B."/>
            <person name="Chen Z."/>
            <person name="Dunbar C."/>
            <person name="Freedman E."/>
            <person name="Gearin G."/>
            <person name="Gellesch M."/>
            <person name="Goldberg J."/>
            <person name="Griggs A."/>
            <person name="Gujja S."/>
            <person name="Heiman D."/>
            <person name="Howarth C."/>
            <person name="Larson L."/>
            <person name="Lui A."/>
            <person name="MacDonald P.J.P."/>
            <person name="Montmayeur A."/>
            <person name="Murphy C."/>
            <person name="Neiman D."/>
            <person name="Pearson M."/>
            <person name="Priest M."/>
            <person name="Roberts A."/>
            <person name="Saif S."/>
            <person name="Shea T."/>
            <person name="Shenoy N."/>
            <person name="Sisk P."/>
            <person name="Stolte C."/>
            <person name="Sykes S."/>
            <person name="Wortman J."/>
            <person name="Nusbaum C."/>
            <person name="Birren B."/>
        </authorList>
    </citation>
    <scope>NUCLEOTIDE SEQUENCE [LARGE SCALE GENOMIC DNA]</scope>
    <source>
        <strain evidence="7 8">ATCC 51276</strain>
    </source>
</reference>
<evidence type="ECO:0000313" key="8">
    <source>
        <dbReference type="Proteomes" id="UP000003011"/>
    </source>
</evidence>
<dbReference type="GO" id="GO:0004540">
    <property type="term" value="F:RNA nuclease activity"/>
    <property type="evidence" value="ECO:0007669"/>
    <property type="project" value="InterPro"/>
</dbReference>